<keyword evidence="3" id="KW-0804">Transcription</keyword>
<dbReference type="InterPro" id="IPR000843">
    <property type="entry name" value="HTH_LacI"/>
</dbReference>
<dbReference type="CDD" id="cd01392">
    <property type="entry name" value="HTH_LacI"/>
    <property type="match status" value="1"/>
</dbReference>
<dbReference type="PANTHER" id="PTHR30146:SF109">
    <property type="entry name" value="HTH-TYPE TRANSCRIPTIONAL REGULATOR GALS"/>
    <property type="match status" value="1"/>
</dbReference>
<keyword evidence="6" id="KW-1185">Reference proteome</keyword>
<dbReference type="EMBL" id="AP019736">
    <property type="protein sequence ID" value="BBL06443.1"/>
    <property type="molecule type" value="Genomic_DNA"/>
</dbReference>
<evidence type="ECO:0000313" key="6">
    <source>
        <dbReference type="Proteomes" id="UP000319374"/>
    </source>
</evidence>
<keyword evidence="2" id="KW-0238">DNA-binding</keyword>
<evidence type="ECO:0000259" key="4">
    <source>
        <dbReference type="PROSITE" id="PS50932"/>
    </source>
</evidence>
<evidence type="ECO:0000256" key="3">
    <source>
        <dbReference type="ARBA" id="ARBA00023163"/>
    </source>
</evidence>
<evidence type="ECO:0000313" key="5">
    <source>
        <dbReference type="EMBL" id="BBL06443.1"/>
    </source>
</evidence>
<proteinExistence type="predicted"/>
<dbReference type="GO" id="GO:0003700">
    <property type="term" value="F:DNA-binding transcription factor activity"/>
    <property type="evidence" value="ECO:0007669"/>
    <property type="project" value="TreeGrafter"/>
</dbReference>
<dbReference type="Pfam" id="PF00356">
    <property type="entry name" value="LacI"/>
    <property type="match status" value="1"/>
</dbReference>
<protein>
    <submittedName>
        <fullName evidence="5">LacI family transcriptional regulator</fullName>
    </submittedName>
</protein>
<dbReference type="SUPFAM" id="SSF53822">
    <property type="entry name" value="Periplasmic binding protein-like I"/>
    <property type="match status" value="1"/>
</dbReference>
<reference evidence="6" key="1">
    <citation type="submission" date="2019-06" db="EMBL/GenBank/DDBJ databases">
        <title>Alistipes onderdonkii subsp. vulgaris subsp. nov., Alistipes dispar sp. nov. and Alistipes communis sp. nov., isolated from human faeces, and creation of Alistipes onderdonkii subsp. onderdonkii subsp. nov.</title>
        <authorList>
            <person name="Sakamoto M."/>
            <person name="Ikeyama N."/>
            <person name="Ogata Y."/>
            <person name="Suda W."/>
            <person name="Iino T."/>
            <person name="Hattori M."/>
            <person name="Ohkuma M."/>
        </authorList>
    </citation>
    <scope>NUCLEOTIDE SEQUENCE [LARGE SCALE GENOMIC DNA]</scope>
    <source>
        <strain evidence="6">5CPEGH6</strain>
    </source>
</reference>
<dbReference type="GO" id="GO:0000976">
    <property type="term" value="F:transcription cis-regulatory region binding"/>
    <property type="evidence" value="ECO:0007669"/>
    <property type="project" value="TreeGrafter"/>
</dbReference>
<name>A0A4Y1WZG1_9BACT</name>
<dbReference type="Gene3D" id="3.40.50.2300">
    <property type="match status" value="2"/>
</dbReference>
<dbReference type="InterPro" id="IPR010982">
    <property type="entry name" value="Lambda_DNA-bd_dom_sf"/>
</dbReference>
<dbReference type="Proteomes" id="UP000319374">
    <property type="component" value="Chromosome"/>
</dbReference>
<dbReference type="PROSITE" id="PS50932">
    <property type="entry name" value="HTH_LACI_2"/>
    <property type="match status" value="1"/>
</dbReference>
<dbReference type="Pfam" id="PF13377">
    <property type="entry name" value="Peripla_BP_3"/>
    <property type="match status" value="1"/>
</dbReference>
<dbReference type="SUPFAM" id="SSF47413">
    <property type="entry name" value="lambda repressor-like DNA-binding domains"/>
    <property type="match status" value="1"/>
</dbReference>
<dbReference type="InterPro" id="IPR046335">
    <property type="entry name" value="LacI/GalR-like_sensor"/>
</dbReference>
<organism evidence="5 6">
    <name type="scientific">Alistipes dispar</name>
    <dbReference type="NCBI Taxonomy" id="2585119"/>
    <lineage>
        <taxon>Bacteria</taxon>
        <taxon>Pseudomonadati</taxon>
        <taxon>Bacteroidota</taxon>
        <taxon>Bacteroidia</taxon>
        <taxon>Bacteroidales</taxon>
        <taxon>Rikenellaceae</taxon>
        <taxon>Alistipes</taxon>
    </lineage>
</organism>
<dbReference type="PANTHER" id="PTHR30146">
    <property type="entry name" value="LACI-RELATED TRANSCRIPTIONAL REPRESSOR"/>
    <property type="match status" value="1"/>
</dbReference>
<accession>A0A4Y1WZG1</accession>
<evidence type="ECO:0000256" key="1">
    <source>
        <dbReference type="ARBA" id="ARBA00023015"/>
    </source>
</evidence>
<evidence type="ECO:0000256" key="2">
    <source>
        <dbReference type="ARBA" id="ARBA00023125"/>
    </source>
</evidence>
<dbReference type="KEGG" id="ada:A5CPEGH6_10810"/>
<dbReference type="Gene3D" id="1.10.260.40">
    <property type="entry name" value="lambda repressor-like DNA-binding domains"/>
    <property type="match status" value="1"/>
</dbReference>
<dbReference type="AlphaFoldDB" id="A0A4Y1WZG1"/>
<feature type="domain" description="HTH lacI-type" evidence="4">
    <location>
        <begin position="1"/>
        <end position="56"/>
    </location>
</feature>
<keyword evidence="1" id="KW-0805">Transcription regulation</keyword>
<dbReference type="InterPro" id="IPR028082">
    <property type="entry name" value="Peripla_BP_I"/>
</dbReference>
<dbReference type="SMART" id="SM00354">
    <property type="entry name" value="HTH_LACI"/>
    <property type="match status" value="1"/>
</dbReference>
<gene>
    <name evidence="5" type="ORF">A5CPEGH6_10810</name>
</gene>
<sequence>MITIAERTGFSISTVSRVLNGKAQKYRIADQTVKTITEEARKCNYQPNLTAQSLRTKRTNTIGLMVPSIDNPFFANIANVIIHEARLYKYTVILIDSMENEKDEREGIDSLMSRNIDGIIIVPCGRDAHSLEEAATRTPIVLIDRYFPETTLPYVSTDNYLGSYNATRMLLESGHRKIRCIQGPPSSITTIERVRGYSEALQSYGIKDGGMVSGTDFSIQNGYVETKLALAGPEPPTAIFALSNTILLGTLKAVEEAGLNVPDDLSVISFDNYTYLDFLSPAITRVNQPIEEMGILAVKILLQALKNNEPSHTQILLPPNIIVRNSVRLLQDRDVPLRSAVLGDG</sequence>
<dbReference type="CDD" id="cd06267">
    <property type="entry name" value="PBP1_LacI_sugar_binding-like"/>
    <property type="match status" value="1"/>
</dbReference>